<dbReference type="PANTHER" id="PTHR30055">
    <property type="entry name" value="HTH-TYPE TRANSCRIPTIONAL REGULATOR RUTR"/>
    <property type="match status" value="1"/>
</dbReference>
<dbReference type="InterPro" id="IPR050109">
    <property type="entry name" value="HTH-type_TetR-like_transc_reg"/>
</dbReference>
<dbReference type="Proteomes" id="UP001596220">
    <property type="component" value="Unassembled WGS sequence"/>
</dbReference>
<accession>A0ABW1PD49</accession>
<dbReference type="PROSITE" id="PS50977">
    <property type="entry name" value="HTH_TETR_2"/>
    <property type="match status" value="1"/>
</dbReference>
<dbReference type="Pfam" id="PF00440">
    <property type="entry name" value="TetR_N"/>
    <property type="match status" value="1"/>
</dbReference>
<evidence type="ECO:0000313" key="5">
    <source>
        <dbReference type="Proteomes" id="UP001596220"/>
    </source>
</evidence>
<feature type="domain" description="HTH tetR-type" evidence="3">
    <location>
        <begin position="9"/>
        <end position="69"/>
    </location>
</feature>
<name>A0ABW1PD49_9PSEU</name>
<keyword evidence="1 2" id="KW-0238">DNA-binding</keyword>
<dbReference type="RefSeq" id="WP_380639765.1">
    <property type="nucleotide sequence ID" value="NZ_JBHSQO010000036.1"/>
</dbReference>
<dbReference type="EMBL" id="JBHSQO010000036">
    <property type="protein sequence ID" value="MFC6093005.1"/>
    <property type="molecule type" value="Genomic_DNA"/>
</dbReference>
<dbReference type="Gene3D" id="1.10.357.10">
    <property type="entry name" value="Tetracycline Repressor, domain 2"/>
    <property type="match status" value="1"/>
</dbReference>
<evidence type="ECO:0000259" key="3">
    <source>
        <dbReference type="PROSITE" id="PS50977"/>
    </source>
</evidence>
<protein>
    <submittedName>
        <fullName evidence="4">TetR/AcrR family transcriptional regulator</fullName>
    </submittedName>
</protein>
<dbReference type="InterPro" id="IPR009057">
    <property type="entry name" value="Homeodomain-like_sf"/>
</dbReference>
<dbReference type="PRINTS" id="PR00455">
    <property type="entry name" value="HTHTETR"/>
</dbReference>
<keyword evidence="5" id="KW-1185">Reference proteome</keyword>
<organism evidence="4 5">
    <name type="scientific">Saccharothrix lopnurensis</name>
    <dbReference type="NCBI Taxonomy" id="1670621"/>
    <lineage>
        <taxon>Bacteria</taxon>
        <taxon>Bacillati</taxon>
        <taxon>Actinomycetota</taxon>
        <taxon>Actinomycetes</taxon>
        <taxon>Pseudonocardiales</taxon>
        <taxon>Pseudonocardiaceae</taxon>
        <taxon>Saccharothrix</taxon>
    </lineage>
</organism>
<dbReference type="InterPro" id="IPR001647">
    <property type="entry name" value="HTH_TetR"/>
</dbReference>
<dbReference type="SUPFAM" id="SSF46689">
    <property type="entry name" value="Homeodomain-like"/>
    <property type="match status" value="1"/>
</dbReference>
<sequence length="199" mass="21126">MTSQSGRALSRSEEIADAAIPVFLRFGLRKTSMDDLAKAAGLSRQGLYLHFKNKQQLFHAGLQRVVAQTQAAVARELARADLPAHERLMGAFTALHGPAATATGDAVHELLAAARTSGDSLLHDLERFVVEAVSDVLRAEGAPERNPGVSAEDLAFQLLAVAAGVKQLTVPPGDRARHIHLAIALVLGPADRPPQLDTP</sequence>
<feature type="DNA-binding region" description="H-T-H motif" evidence="2">
    <location>
        <begin position="32"/>
        <end position="51"/>
    </location>
</feature>
<dbReference type="PANTHER" id="PTHR30055:SF146">
    <property type="entry name" value="HTH-TYPE TRANSCRIPTIONAL DUAL REGULATOR CECR"/>
    <property type="match status" value="1"/>
</dbReference>
<evidence type="ECO:0000256" key="1">
    <source>
        <dbReference type="ARBA" id="ARBA00023125"/>
    </source>
</evidence>
<reference evidence="5" key="1">
    <citation type="journal article" date="2019" name="Int. J. Syst. Evol. Microbiol.">
        <title>The Global Catalogue of Microorganisms (GCM) 10K type strain sequencing project: providing services to taxonomists for standard genome sequencing and annotation.</title>
        <authorList>
            <consortium name="The Broad Institute Genomics Platform"/>
            <consortium name="The Broad Institute Genome Sequencing Center for Infectious Disease"/>
            <person name="Wu L."/>
            <person name="Ma J."/>
        </authorList>
    </citation>
    <scope>NUCLEOTIDE SEQUENCE [LARGE SCALE GENOMIC DNA]</scope>
    <source>
        <strain evidence="5">CGMCC 4.7246</strain>
    </source>
</reference>
<proteinExistence type="predicted"/>
<evidence type="ECO:0000256" key="2">
    <source>
        <dbReference type="PROSITE-ProRule" id="PRU00335"/>
    </source>
</evidence>
<comment type="caution">
    <text evidence="4">The sequence shown here is derived from an EMBL/GenBank/DDBJ whole genome shotgun (WGS) entry which is preliminary data.</text>
</comment>
<evidence type="ECO:0000313" key="4">
    <source>
        <dbReference type="EMBL" id="MFC6093005.1"/>
    </source>
</evidence>
<gene>
    <name evidence="4" type="ORF">ACFP3R_27355</name>
</gene>